<dbReference type="EMBL" id="JAHTGR010000011">
    <property type="protein sequence ID" value="MBV6323265.1"/>
    <property type="molecule type" value="Genomic_DNA"/>
</dbReference>
<dbReference type="GO" id="GO:0016702">
    <property type="term" value="F:oxidoreductase activity, acting on single donors with incorporation of molecular oxygen, incorporation of two atoms of oxygen"/>
    <property type="evidence" value="ECO:0007669"/>
    <property type="project" value="InterPro"/>
</dbReference>
<dbReference type="Pfam" id="PF00305">
    <property type="entry name" value="Lipoxygenase"/>
    <property type="match status" value="1"/>
</dbReference>
<dbReference type="EMBL" id="JALJZU010000002">
    <property type="protein sequence ID" value="MCP2007785.1"/>
    <property type="molecule type" value="Genomic_DNA"/>
</dbReference>
<feature type="region of interest" description="Disordered" evidence="1">
    <location>
        <begin position="382"/>
        <end position="404"/>
    </location>
</feature>
<proteinExistence type="predicted"/>
<dbReference type="GO" id="GO:0046872">
    <property type="term" value="F:metal ion binding"/>
    <property type="evidence" value="ECO:0007669"/>
    <property type="project" value="InterPro"/>
</dbReference>
<dbReference type="InterPro" id="IPR002937">
    <property type="entry name" value="Amino_oxidase"/>
</dbReference>
<evidence type="ECO:0000313" key="6">
    <source>
        <dbReference type="Proteomes" id="UP001162889"/>
    </source>
</evidence>
<dbReference type="InterPro" id="IPR000907">
    <property type="entry name" value="LipOase"/>
</dbReference>
<dbReference type="InterPro" id="IPR013819">
    <property type="entry name" value="LipOase_C"/>
</dbReference>
<gene>
    <name evidence="3" type="ORF">KVP70_20220</name>
    <name evidence="4" type="ORF">L1274_001478</name>
</gene>
<reference evidence="3" key="1">
    <citation type="submission" date="2021-07" db="EMBL/GenBank/DDBJ databases">
        <title>Characterization of violacein-producing bacteria and related species.</title>
        <authorList>
            <person name="Wilson H.S."/>
            <person name="De Leon M.E."/>
        </authorList>
    </citation>
    <scope>NUCLEOTIDE SEQUENCE</scope>
    <source>
        <strain evidence="3">HSC-15S17</strain>
    </source>
</reference>
<dbReference type="RefSeq" id="WP_217943974.1">
    <property type="nucleotide sequence ID" value="NZ_JAHTGR010000011.1"/>
</dbReference>
<dbReference type="PANTHER" id="PTHR11771">
    <property type="entry name" value="LIPOXYGENASE"/>
    <property type="match status" value="1"/>
</dbReference>
<evidence type="ECO:0000313" key="5">
    <source>
        <dbReference type="Proteomes" id="UP001155901"/>
    </source>
</evidence>
<feature type="domain" description="Lipoxygenase" evidence="2">
    <location>
        <begin position="993"/>
        <end position="1321"/>
    </location>
</feature>
<evidence type="ECO:0000256" key="1">
    <source>
        <dbReference type="SAM" id="MobiDB-lite"/>
    </source>
</evidence>
<sequence>MSYLTFKTGAASAPGRVNSLRSAYSSWLLANHGHTYRATVDQQLKQASNKKLLKAASRPAGVAEPLTVGIVGGGFAGLFSGLILQSLGIECELFESSDRVGGRIHTWYSSDYDPAHEDTSGLYGEMGGMRLPQFSADMLPVQQLALAVNAVLERHGLDEQKVVWRKFYYDSPVQRMRFNNMKDPILKQDADLNTLNFDVDNGGDVPQVWMTPKTGKDGLYLPVNMVMGQVNADFMAAITASFPDGFAMLMQYDQYSMWDYLTTVFTLGDMGQYYDPAMGAKSDLLPWSIASYLETTSVGTGMFSVSFVEMVIANYDWGGSKNPYDAKDSNVYMLTVAQGMQRFPDACRRVLDMAAGVREEDGNSALVRVGLKKDANGRYTYAPDNLTPDAQPPGSVAPAAAPTSLARQAAPQEKQRVFLKHKVVELSHDPALFDGDGGMKVKVRKLQGPFDEHDQPLRKREQPGDEFIDKHYRYVITTLPNGAYLNGEFKTNLLNNISFDKAQAIRESQFMPSFKAFLTFKTQFWAELGKRQDKGLGAASTDHANRQIIYPSYGYDGKQGVLQVYCWAQDARKLGALDDEARVAECLKGIAHLYPEVDIAAQFAGYHDGKTTKTWFWDEKSGGGAFALFNPGQFKNIYPALLTPEFDGHLNFAGECCSVHHGWIVGALDSAYNAVYHVLQHAGRHDAIAQLHKTWGVDEAPDIEQDEVTANRMEYQYAYNLADRDPAWPAQGAVDSIYPSGHKVFEGSVPAFIRDFAKVPQSMKGTAKDRQVLRMLGDLWDDNVARRTAAQAAQPAPVAPQDDAVAMLEALYYGKNFQTIPAPAFWLKDDDEFARQQLAGFMPTLLAAVSEKDVRQLIESANILHPDLLGPLAQIRYVADYRRYLSACTTIPSGYYLPKPIVFYSVNGQGDLTPVAIQLEDNGELFTPGMPNAQNAWLLAKMLTNCAGQTLHDVGFHQLLTHQICAMVSIALFSEEVFNPDVNPGSSAAFQQHPVFKLLQPHLSKALEFQQTIYNSAFDPDALSFPQTRTTNGKPGVYNIGFVYDQIFSCGRIGNYQLQDRIYGDPAFRFLDLAIPKDARKRGVHETPFSYAYVHDATLWYDAIAAFASQFVDTVYADGDSAVAADSQLQRFFGKLIPAFNYRDGGTPAQRFPDEVLTTATLKEVLAMFIWQFSVQHTVINDGAYNQAAFVPNASTLMHAPPAADSSTWTAGDVLACLPDPGVIYPALGKMTFMDIQINASVTGQGPYAETILGRNTPAPAIDIVQDTYAFSEPALREAVFSFYQAANKVGAAIKLRQARDTARYLSLHPNAQAIPETVVFNLIEPGNVMNTIQT</sequence>
<dbReference type="Proteomes" id="UP001162889">
    <property type="component" value="Unassembled WGS sequence"/>
</dbReference>
<evidence type="ECO:0000313" key="3">
    <source>
        <dbReference type="EMBL" id="MBV6323265.1"/>
    </source>
</evidence>
<name>A0AA41H9L3_9BURK</name>
<comment type="caution">
    <text evidence="3">The sequence shown here is derived from an EMBL/GenBank/DDBJ whole genome shotgun (WGS) entry which is preliminary data.</text>
</comment>
<dbReference type="Pfam" id="PF01593">
    <property type="entry name" value="Amino_oxidase"/>
    <property type="match status" value="2"/>
</dbReference>
<dbReference type="PROSITE" id="PS51393">
    <property type="entry name" value="LIPOXYGENASE_3"/>
    <property type="match status" value="1"/>
</dbReference>
<reference evidence="4" key="2">
    <citation type="submission" date="2022-03" db="EMBL/GenBank/DDBJ databases">
        <title>Genome Encyclopedia of Bacteria and Archaea VI: Functional Genomics of Type Strains.</title>
        <authorList>
            <person name="Whitman W."/>
        </authorList>
    </citation>
    <scope>NUCLEOTIDE SEQUENCE</scope>
    <source>
        <strain evidence="4">HSC-15S17</strain>
    </source>
</reference>
<dbReference type="GO" id="GO:0034440">
    <property type="term" value="P:lipid oxidation"/>
    <property type="evidence" value="ECO:0007669"/>
    <property type="project" value="InterPro"/>
</dbReference>
<dbReference type="Proteomes" id="UP001155901">
    <property type="component" value="Unassembled WGS sequence"/>
</dbReference>
<protein>
    <submittedName>
        <fullName evidence="3">FAD-dependent oxidoreductase</fullName>
    </submittedName>
    <submittedName>
        <fullName evidence="4">Monoamine oxidase</fullName>
    </submittedName>
</protein>
<accession>A0AA41H9L3</accession>
<evidence type="ECO:0000259" key="2">
    <source>
        <dbReference type="PROSITE" id="PS51393"/>
    </source>
</evidence>
<keyword evidence="6" id="KW-1185">Reference proteome</keyword>
<organism evidence="3 5">
    <name type="scientific">Duganella violaceipulchra</name>
    <dbReference type="NCBI Taxonomy" id="2849652"/>
    <lineage>
        <taxon>Bacteria</taxon>
        <taxon>Pseudomonadati</taxon>
        <taxon>Pseudomonadota</taxon>
        <taxon>Betaproteobacteria</taxon>
        <taxon>Burkholderiales</taxon>
        <taxon>Oxalobacteraceae</taxon>
        <taxon>Telluria group</taxon>
        <taxon>Duganella</taxon>
    </lineage>
</organism>
<evidence type="ECO:0000313" key="4">
    <source>
        <dbReference type="EMBL" id="MCP2007785.1"/>
    </source>
</evidence>